<proteinExistence type="predicted"/>
<organism evidence="1 2">
    <name type="scientific">Portunus trituberculatus</name>
    <name type="common">Swimming crab</name>
    <name type="synonym">Neptunus trituberculatus</name>
    <dbReference type="NCBI Taxonomy" id="210409"/>
    <lineage>
        <taxon>Eukaryota</taxon>
        <taxon>Metazoa</taxon>
        <taxon>Ecdysozoa</taxon>
        <taxon>Arthropoda</taxon>
        <taxon>Crustacea</taxon>
        <taxon>Multicrustacea</taxon>
        <taxon>Malacostraca</taxon>
        <taxon>Eumalacostraca</taxon>
        <taxon>Eucarida</taxon>
        <taxon>Decapoda</taxon>
        <taxon>Pleocyemata</taxon>
        <taxon>Brachyura</taxon>
        <taxon>Eubrachyura</taxon>
        <taxon>Portunoidea</taxon>
        <taxon>Portunidae</taxon>
        <taxon>Portuninae</taxon>
        <taxon>Portunus</taxon>
    </lineage>
</organism>
<keyword evidence="2" id="KW-1185">Reference proteome</keyword>
<comment type="caution">
    <text evidence="1">The sequence shown here is derived from an EMBL/GenBank/DDBJ whole genome shotgun (WGS) entry which is preliminary data.</text>
</comment>
<dbReference type="AlphaFoldDB" id="A0A5B7F9E2"/>
<dbReference type="EMBL" id="VSRR010006192">
    <property type="protein sequence ID" value="MPC44240.1"/>
    <property type="molecule type" value="Genomic_DNA"/>
</dbReference>
<protein>
    <submittedName>
        <fullName evidence="1">Uncharacterized protein</fullName>
    </submittedName>
</protein>
<accession>A0A5B7F9E2</accession>
<dbReference type="Proteomes" id="UP000324222">
    <property type="component" value="Unassembled WGS sequence"/>
</dbReference>
<sequence>MEDLKERPRLRVIGRIYIKANEEAISTTTTSTTFTTSISTSTSISTTTNTIISFVFLLQNVIGRALAKKRIMHERGETKEAAR</sequence>
<gene>
    <name evidence="1" type="ORF">E2C01_037907</name>
</gene>
<name>A0A5B7F9E2_PORTR</name>
<evidence type="ECO:0000313" key="2">
    <source>
        <dbReference type="Proteomes" id="UP000324222"/>
    </source>
</evidence>
<evidence type="ECO:0000313" key="1">
    <source>
        <dbReference type="EMBL" id="MPC44240.1"/>
    </source>
</evidence>
<reference evidence="1 2" key="1">
    <citation type="submission" date="2019-05" db="EMBL/GenBank/DDBJ databases">
        <title>Another draft genome of Portunus trituberculatus and its Hox gene families provides insights of decapod evolution.</title>
        <authorList>
            <person name="Jeong J.-H."/>
            <person name="Song I."/>
            <person name="Kim S."/>
            <person name="Choi T."/>
            <person name="Kim D."/>
            <person name="Ryu S."/>
            <person name="Kim W."/>
        </authorList>
    </citation>
    <scope>NUCLEOTIDE SEQUENCE [LARGE SCALE GENOMIC DNA]</scope>
    <source>
        <tissue evidence="1">Muscle</tissue>
    </source>
</reference>